<comment type="caution">
    <text evidence="1">The sequence shown here is derived from an EMBL/GenBank/DDBJ whole genome shotgun (WGS) entry which is preliminary data.</text>
</comment>
<name>A0ACC1P584_9PEZI</name>
<protein>
    <submittedName>
        <fullName evidence="1">Uncharacterized protein</fullName>
    </submittedName>
</protein>
<organism evidence="1 2">
    <name type="scientific">Xylaria curta</name>
    <dbReference type="NCBI Taxonomy" id="42375"/>
    <lineage>
        <taxon>Eukaryota</taxon>
        <taxon>Fungi</taxon>
        <taxon>Dikarya</taxon>
        <taxon>Ascomycota</taxon>
        <taxon>Pezizomycotina</taxon>
        <taxon>Sordariomycetes</taxon>
        <taxon>Xylariomycetidae</taxon>
        <taxon>Xylariales</taxon>
        <taxon>Xylariaceae</taxon>
        <taxon>Xylaria</taxon>
    </lineage>
</organism>
<dbReference type="Proteomes" id="UP001143856">
    <property type="component" value="Unassembled WGS sequence"/>
</dbReference>
<accession>A0ACC1P584</accession>
<reference evidence="1" key="1">
    <citation type="submission" date="2022-10" db="EMBL/GenBank/DDBJ databases">
        <title>Genome Sequence of Xylaria curta.</title>
        <authorList>
            <person name="Buettner E."/>
        </authorList>
    </citation>
    <scope>NUCLEOTIDE SEQUENCE</scope>
    <source>
        <strain evidence="1">Babe10</strain>
    </source>
</reference>
<evidence type="ECO:0000313" key="1">
    <source>
        <dbReference type="EMBL" id="KAJ2986060.1"/>
    </source>
</evidence>
<dbReference type="EMBL" id="JAPDGR010001002">
    <property type="protein sequence ID" value="KAJ2986060.1"/>
    <property type="molecule type" value="Genomic_DNA"/>
</dbReference>
<keyword evidence="2" id="KW-1185">Reference proteome</keyword>
<sequence length="657" mass="73243">MPLKRGLERESCDFCFRRKIKCDRSLRSAAGHPACSQCDLRQTPCTFESDDARTQRRRKTSAKGSPSASTQIGTKARRQISHDIVSNDRCTHSSASVLKYGNDVLSPPFLDGTTASSRLPLDIATDTTTWSPMTQHLLPTSSNLDFQLSPNDVSFLDSILQTHDVAEPSADWGDMPSPGLQTTGNLQDNLVAIKTPYNILGIQPETLDAAIEAYFSFASLALPVLSKDGFIADYNNHWCSPSLVFAVACRGCPFIHSTEKWALQQRLASQFRETFLQARSLASSENVIRLDDLEALVLMVDFEYENSEGFASPLQSQLQNLLLTHDSLVAMTLQYRIETRLTVETGAPDTLSRATERQTLLFWYLYGLDAFYSLDRKVASRIQDGDIDLSTQPDGLESQSYFNAIISLAGIAREMARRLCGSVTRRKGVKCQDIESLYNQLEEWQRTICPPALKIQSSSHDSSPGEMTLFPSTGIQEFLPLQKVVVMLLELNCFMQLEACVSQYGIEEHGSFVGQIMSLRVKYETLQAAYKIVEVARWVGKLTIGVKTPDATISYAMTDLAPGIIRNIFAGASTWISLRARENFHSITHGELEPIVSRSSCAFDREDKLGLSKEQAKSWTVSLTTLRDIVSTATSHRDTELLIKRLNRQLETLNELV</sequence>
<gene>
    <name evidence="1" type="ORF">NUW58_g5209</name>
</gene>
<proteinExistence type="predicted"/>
<evidence type="ECO:0000313" key="2">
    <source>
        <dbReference type="Proteomes" id="UP001143856"/>
    </source>
</evidence>